<dbReference type="EMBL" id="LR134477">
    <property type="protein sequence ID" value="VEI17778.1"/>
    <property type="molecule type" value="Genomic_DNA"/>
</dbReference>
<dbReference type="PANTHER" id="PTHR43495:SF2">
    <property type="entry name" value="D-SERINE_D-ALANINE_GLYCINE TRANSPORTER"/>
    <property type="match status" value="1"/>
</dbReference>
<evidence type="ECO:0000256" key="3">
    <source>
        <dbReference type="ARBA" id="ARBA00022448"/>
    </source>
</evidence>
<comment type="similarity">
    <text evidence="2">Belongs to the amino acid-polyamine-organocation (APC) superfamily. Amino acid transporter (AAT) (TC 2.A.3.1) family.</text>
</comment>
<dbReference type="InterPro" id="IPR004840">
    <property type="entry name" value="Amino_acid_permease_CS"/>
</dbReference>
<dbReference type="AlphaFoldDB" id="A0A448PNB1"/>
<comment type="subcellular location">
    <subcellularLocation>
        <location evidence="1">Cell membrane</location>
        <topology evidence="1">Multi-pass membrane protein</topology>
    </subcellularLocation>
</comment>
<feature type="region of interest" description="Disordered" evidence="9">
    <location>
        <begin position="1"/>
        <end position="22"/>
    </location>
</feature>
<evidence type="ECO:0000256" key="8">
    <source>
        <dbReference type="ARBA" id="ARBA00023136"/>
    </source>
</evidence>
<reference evidence="12 13" key="1">
    <citation type="submission" date="2018-12" db="EMBL/GenBank/DDBJ databases">
        <authorList>
            <consortium name="Pathogen Informatics"/>
        </authorList>
    </citation>
    <scope>NUCLEOTIDE SEQUENCE [LARGE SCALE GENOMIC DNA]</scope>
    <source>
        <strain evidence="12 13">NCTC10951</strain>
    </source>
</reference>
<keyword evidence="7 10" id="KW-1133">Transmembrane helix</keyword>
<dbReference type="InterPro" id="IPR004841">
    <property type="entry name" value="AA-permease/SLC12A_dom"/>
</dbReference>
<evidence type="ECO:0000256" key="6">
    <source>
        <dbReference type="ARBA" id="ARBA00022970"/>
    </source>
</evidence>
<feature type="transmembrane region" description="Helical" evidence="10">
    <location>
        <begin position="123"/>
        <end position="148"/>
    </location>
</feature>
<name>A0A448PNB1_ACTVI</name>
<feature type="transmembrane region" description="Helical" evidence="10">
    <location>
        <begin position="227"/>
        <end position="248"/>
    </location>
</feature>
<keyword evidence="6" id="KW-0029">Amino-acid transport</keyword>
<feature type="transmembrane region" description="Helical" evidence="10">
    <location>
        <begin position="386"/>
        <end position="414"/>
    </location>
</feature>
<evidence type="ECO:0000256" key="10">
    <source>
        <dbReference type="SAM" id="Phobius"/>
    </source>
</evidence>
<feature type="compositionally biased region" description="Low complexity" evidence="9">
    <location>
        <begin position="1"/>
        <end position="19"/>
    </location>
</feature>
<proteinExistence type="inferred from homology"/>
<dbReference type="KEGG" id="avc:NCTC10951_02369"/>
<evidence type="ECO:0000256" key="7">
    <source>
        <dbReference type="ARBA" id="ARBA00022989"/>
    </source>
</evidence>
<dbReference type="Proteomes" id="UP000268658">
    <property type="component" value="Chromosome"/>
</dbReference>
<feature type="transmembrane region" description="Helical" evidence="10">
    <location>
        <begin position="75"/>
        <end position="93"/>
    </location>
</feature>
<dbReference type="FunFam" id="1.20.1740.10:FF:000001">
    <property type="entry name" value="Amino acid permease"/>
    <property type="match status" value="1"/>
</dbReference>
<feature type="domain" description="Amino acid permease/ SLC12A" evidence="11">
    <location>
        <begin position="45"/>
        <end position="483"/>
    </location>
</feature>
<organism evidence="12 13">
    <name type="scientific">Actinomyces viscosus</name>
    <dbReference type="NCBI Taxonomy" id="1656"/>
    <lineage>
        <taxon>Bacteria</taxon>
        <taxon>Bacillati</taxon>
        <taxon>Actinomycetota</taxon>
        <taxon>Actinomycetes</taxon>
        <taxon>Actinomycetales</taxon>
        <taxon>Actinomycetaceae</taxon>
        <taxon>Actinomyces</taxon>
    </lineage>
</organism>
<evidence type="ECO:0000313" key="12">
    <source>
        <dbReference type="EMBL" id="VEI17778.1"/>
    </source>
</evidence>
<dbReference type="PROSITE" id="PS00218">
    <property type="entry name" value="AMINO_ACID_PERMEASE_1"/>
    <property type="match status" value="1"/>
</dbReference>
<keyword evidence="8 10" id="KW-0472">Membrane</keyword>
<keyword evidence="5 10" id="KW-0812">Transmembrane</keyword>
<dbReference type="Pfam" id="PF00324">
    <property type="entry name" value="AA_permease"/>
    <property type="match status" value="1"/>
</dbReference>
<evidence type="ECO:0000256" key="2">
    <source>
        <dbReference type="ARBA" id="ARBA00008583"/>
    </source>
</evidence>
<dbReference type="GO" id="GO:0055085">
    <property type="term" value="P:transmembrane transport"/>
    <property type="evidence" value="ECO:0007669"/>
    <property type="project" value="InterPro"/>
</dbReference>
<keyword evidence="4" id="KW-1003">Cell membrane</keyword>
<protein>
    <submittedName>
        <fullName evidence="12">D-serine/D-alanine/glycine transporter</fullName>
    </submittedName>
</protein>
<evidence type="ECO:0000256" key="5">
    <source>
        <dbReference type="ARBA" id="ARBA00022692"/>
    </source>
</evidence>
<feature type="transmembrane region" description="Helical" evidence="10">
    <location>
        <begin position="434"/>
        <end position="451"/>
    </location>
</feature>
<feature type="transmembrane region" description="Helical" evidence="10">
    <location>
        <begin position="300"/>
        <end position="328"/>
    </location>
</feature>
<evidence type="ECO:0000256" key="1">
    <source>
        <dbReference type="ARBA" id="ARBA00004651"/>
    </source>
</evidence>
<feature type="transmembrane region" description="Helical" evidence="10">
    <location>
        <begin position="457"/>
        <end position="476"/>
    </location>
</feature>
<feature type="transmembrane region" description="Helical" evidence="10">
    <location>
        <begin position="46"/>
        <end position="63"/>
    </location>
</feature>
<feature type="transmembrane region" description="Helical" evidence="10">
    <location>
        <begin position="269"/>
        <end position="288"/>
    </location>
</feature>
<dbReference type="GO" id="GO:0005886">
    <property type="term" value="C:plasma membrane"/>
    <property type="evidence" value="ECO:0007669"/>
    <property type="project" value="UniProtKB-SubCell"/>
</dbReference>
<accession>A0A448PNB1</accession>
<keyword evidence="3" id="KW-0813">Transport</keyword>
<dbReference type="PANTHER" id="PTHR43495">
    <property type="entry name" value="GABA PERMEASE"/>
    <property type="match status" value="1"/>
</dbReference>
<feature type="transmembrane region" description="Helical" evidence="10">
    <location>
        <begin position="154"/>
        <end position="175"/>
    </location>
</feature>
<gene>
    <name evidence="12" type="primary">cycA_2</name>
    <name evidence="12" type="ORF">NCTC10951_02369</name>
</gene>
<dbReference type="RefSeq" id="WP_197722307.1">
    <property type="nucleotide sequence ID" value="NZ_JASPER010000049.1"/>
</dbReference>
<feature type="transmembrane region" description="Helical" evidence="10">
    <location>
        <begin position="360"/>
        <end position="380"/>
    </location>
</feature>
<evidence type="ECO:0000313" key="13">
    <source>
        <dbReference type="Proteomes" id="UP000268658"/>
    </source>
</evidence>
<evidence type="ECO:0000256" key="9">
    <source>
        <dbReference type="SAM" id="MobiDB-lite"/>
    </source>
</evidence>
<dbReference type="GO" id="GO:0006865">
    <property type="term" value="P:amino acid transport"/>
    <property type="evidence" value="ECO:0007669"/>
    <property type="project" value="UniProtKB-KW"/>
</dbReference>
<feature type="transmembrane region" description="Helical" evidence="10">
    <location>
        <begin position="187"/>
        <end position="207"/>
    </location>
</feature>
<evidence type="ECO:0000259" key="11">
    <source>
        <dbReference type="Pfam" id="PF00324"/>
    </source>
</evidence>
<sequence>MSQTPQPAESSPAADSSAPHQRPDLEELVEHDAEPQLQRHLTNRHVQLIAIGGAIGTGLFMGSGKTISLAGPGVFLVYAVIGAVLFLVMRALGEVLLSNLSYKSFADVAHDLIGPWAGFFVGWTYYVCWLVTAVAEVIVITGYVGYWWPDLPLWVTPVVTVALLFSLNLATVKAFGEIEFWFSIIKIVAIMALVVVGIIMVLRGFTAPNGAQAQLANIWSGGLFPNGLSGFFGAFQIAIFAFVGTELVGTAAAEAKDPEVTLPRAINAIPVRIVLFYLGALAAIMAVTPWQEIDPKESPFVAMFALAGLGVAASVVNFVVLTAAASSANSGVYSTSRMLFGLSWADNAPHVFRKLTARSVPGVSLAVTCASLLTSIPLLYTSKSIIAAFTTVTTVASVLFILVWCVIVVSYLRFLTLRPELHRASTFRLPGERGAAWLCLGFFAFVIWTLTQAHDTRIAVFASPLWLVVLGVAWLVHSRRLARQQELQS</sequence>
<dbReference type="Gene3D" id="1.20.1740.10">
    <property type="entry name" value="Amino acid/polyamine transporter I"/>
    <property type="match status" value="1"/>
</dbReference>
<dbReference type="PIRSF" id="PIRSF006060">
    <property type="entry name" value="AA_transporter"/>
    <property type="match status" value="1"/>
</dbReference>
<evidence type="ECO:0000256" key="4">
    <source>
        <dbReference type="ARBA" id="ARBA00022475"/>
    </source>
</evidence>